<protein>
    <submittedName>
        <fullName evidence="3">Secreted protein</fullName>
    </submittedName>
</protein>
<keyword evidence="2" id="KW-1133">Transmembrane helix</keyword>
<feature type="transmembrane region" description="Helical" evidence="2">
    <location>
        <begin position="12"/>
        <end position="29"/>
    </location>
</feature>
<keyword evidence="2" id="KW-0812">Transmembrane</keyword>
<dbReference type="EMBL" id="CADCVA010000102">
    <property type="protein sequence ID" value="CAA9410872.1"/>
    <property type="molecule type" value="Genomic_DNA"/>
</dbReference>
<evidence type="ECO:0000256" key="2">
    <source>
        <dbReference type="SAM" id="Phobius"/>
    </source>
</evidence>
<accession>A0A6J4PAU4</accession>
<evidence type="ECO:0000313" key="3">
    <source>
        <dbReference type="EMBL" id="CAA9410872.1"/>
    </source>
</evidence>
<dbReference type="AlphaFoldDB" id="A0A6J4PAU4"/>
<reference evidence="3" key="1">
    <citation type="submission" date="2020-02" db="EMBL/GenBank/DDBJ databases">
        <authorList>
            <person name="Meier V. D."/>
        </authorList>
    </citation>
    <scope>NUCLEOTIDE SEQUENCE</scope>
    <source>
        <strain evidence="3">AVDCRST_MAG82</strain>
    </source>
</reference>
<feature type="region of interest" description="Disordered" evidence="1">
    <location>
        <begin position="119"/>
        <end position="147"/>
    </location>
</feature>
<organism evidence="3">
    <name type="scientific">uncultured Rubrobacteraceae bacterium</name>
    <dbReference type="NCBI Taxonomy" id="349277"/>
    <lineage>
        <taxon>Bacteria</taxon>
        <taxon>Bacillati</taxon>
        <taxon>Actinomycetota</taxon>
        <taxon>Rubrobacteria</taxon>
        <taxon>Rubrobacterales</taxon>
        <taxon>Rubrobacteraceae</taxon>
        <taxon>environmental samples</taxon>
    </lineage>
</organism>
<name>A0A6J4PAU4_9ACTN</name>
<keyword evidence="2" id="KW-0472">Membrane</keyword>
<evidence type="ECO:0000256" key="1">
    <source>
        <dbReference type="SAM" id="MobiDB-lite"/>
    </source>
</evidence>
<proteinExistence type="predicted"/>
<gene>
    <name evidence="3" type="ORF">AVDCRST_MAG82-781</name>
</gene>
<feature type="compositionally biased region" description="Basic and acidic residues" evidence="1">
    <location>
        <begin position="122"/>
        <end position="140"/>
    </location>
</feature>
<sequence length="147" mass="15574">MLEVFVELARGALFVALAVAFLVLAWMFLRLARVFSTTEETIKEVSEQVVPLLGKTHVTVDNVNSQLSQLDEAVGDVADITGELDQTTAVITRGVRGGVIKVSSATAGLSKGLSAFFGGSDDQTKSRPVVERTVDPERAPETPGEGA</sequence>